<dbReference type="GO" id="GO:0005739">
    <property type="term" value="C:mitochondrion"/>
    <property type="evidence" value="ECO:0007669"/>
    <property type="project" value="GOC"/>
</dbReference>
<evidence type="ECO:0000313" key="9">
    <source>
        <dbReference type="Proteomes" id="UP000039324"/>
    </source>
</evidence>
<protein>
    <recommendedName>
        <fullName evidence="6">Mitochondrial inner membrane protease ATP23</fullName>
        <ecNumber evidence="6">3.4.24.-</ecNumber>
    </recommendedName>
</protein>
<evidence type="ECO:0000256" key="4">
    <source>
        <dbReference type="ARBA" id="ARBA00022801"/>
    </source>
</evidence>
<keyword evidence="9" id="KW-1185">Reference proteome</keyword>
<dbReference type="Proteomes" id="UP000290189">
    <property type="component" value="Unassembled WGS sequence"/>
</dbReference>
<reference evidence="7 9" key="1">
    <citation type="submission" date="2015-02" db="EMBL/GenBank/DDBJ databases">
        <authorList>
            <person name="Chooi Y.-H."/>
        </authorList>
    </citation>
    <scope>NUCLEOTIDE SEQUENCE [LARGE SCALE GENOMIC DNA]</scope>
    <source>
        <strain evidence="7">E3</strain>
    </source>
</reference>
<dbReference type="Pfam" id="PF09768">
    <property type="entry name" value="Peptidase_M76"/>
    <property type="match status" value="1"/>
</dbReference>
<dbReference type="AlphaFoldDB" id="A0A0G4IUP8"/>
<dbReference type="EMBL" id="CDSF01000088">
    <property type="protein sequence ID" value="CEO98962.1"/>
    <property type="molecule type" value="Genomic_DNA"/>
</dbReference>
<dbReference type="EC" id="3.4.24.-" evidence="6"/>
<evidence type="ECO:0000256" key="3">
    <source>
        <dbReference type="ARBA" id="ARBA00022723"/>
    </source>
</evidence>
<dbReference type="Proteomes" id="UP000039324">
    <property type="component" value="Unassembled WGS sequence"/>
</dbReference>
<geneLocation type="mitochondrion" evidence="8"/>
<keyword evidence="8" id="KW-0496">Mitochondrion</keyword>
<dbReference type="OMA" id="KMFDQCY"/>
<keyword evidence="2 6" id="KW-0645">Protease</keyword>
<dbReference type="OrthoDB" id="285308at2759"/>
<comment type="similarity">
    <text evidence="1 6">Belongs to the peptidase M76 family.</text>
</comment>
<dbReference type="GO" id="GO:0033615">
    <property type="term" value="P:mitochondrial proton-transporting ATP synthase complex assembly"/>
    <property type="evidence" value="ECO:0007669"/>
    <property type="project" value="TreeGrafter"/>
</dbReference>
<evidence type="ECO:0000313" key="8">
    <source>
        <dbReference type="EMBL" id="SPQ95735.1"/>
    </source>
</evidence>
<reference evidence="8 10" key="2">
    <citation type="submission" date="2018-03" db="EMBL/GenBank/DDBJ databases">
        <authorList>
            <person name="Fogelqvist J."/>
        </authorList>
    </citation>
    <scope>NUCLEOTIDE SEQUENCE [LARGE SCALE GENOMIC DNA]</scope>
</reference>
<evidence type="ECO:0000313" key="7">
    <source>
        <dbReference type="EMBL" id="CEO98962.1"/>
    </source>
</evidence>
<dbReference type="PANTHER" id="PTHR21711:SF0">
    <property type="entry name" value="MITOCHONDRIAL INNER MEMBRANE PROTEASE ATP23 HOMOLOG"/>
    <property type="match status" value="1"/>
</dbReference>
<keyword evidence="3 6" id="KW-0479">Metal-binding</keyword>
<dbReference type="GO" id="GO:0034982">
    <property type="term" value="P:mitochondrial protein processing"/>
    <property type="evidence" value="ECO:0007669"/>
    <property type="project" value="TreeGrafter"/>
</dbReference>
<gene>
    <name evidence="7" type="ORF">PBRA_007076</name>
    <name evidence="8" type="ORF">PLBR_LOCUS2950</name>
</gene>
<evidence type="ECO:0000256" key="5">
    <source>
        <dbReference type="ARBA" id="ARBA00023049"/>
    </source>
</evidence>
<dbReference type="GO" id="GO:0004222">
    <property type="term" value="F:metalloendopeptidase activity"/>
    <property type="evidence" value="ECO:0007669"/>
    <property type="project" value="InterPro"/>
</dbReference>
<name>A0A0G4IUP8_PLABS</name>
<evidence type="ECO:0000313" key="10">
    <source>
        <dbReference type="Proteomes" id="UP000290189"/>
    </source>
</evidence>
<evidence type="ECO:0000256" key="1">
    <source>
        <dbReference type="ARBA" id="ARBA00009915"/>
    </source>
</evidence>
<evidence type="ECO:0000256" key="6">
    <source>
        <dbReference type="RuleBase" id="RU364057"/>
    </source>
</evidence>
<proteinExistence type="inferred from homology"/>
<dbReference type="InterPro" id="IPR019165">
    <property type="entry name" value="Peptidase_M76_ATP23"/>
</dbReference>
<dbReference type="GO" id="GO:0046872">
    <property type="term" value="F:metal ion binding"/>
    <property type="evidence" value="ECO:0007669"/>
    <property type="project" value="UniProtKB-KW"/>
</dbReference>
<dbReference type="PANTHER" id="PTHR21711">
    <property type="entry name" value="MITOCHONDRIAL INNER MEMBRANE PROTEASE"/>
    <property type="match status" value="1"/>
</dbReference>
<keyword evidence="4 6" id="KW-0378">Hydrolase</keyword>
<dbReference type="EMBL" id="OVEO01000004">
    <property type="protein sequence ID" value="SPQ95735.1"/>
    <property type="molecule type" value="Genomic_DNA"/>
</dbReference>
<dbReference type="STRING" id="37360.A0A0G4IUP8"/>
<accession>A0A0G4IUP8</accession>
<evidence type="ECO:0000256" key="2">
    <source>
        <dbReference type="ARBA" id="ARBA00022670"/>
    </source>
</evidence>
<keyword evidence="5 6" id="KW-0482">Metalloprotease</keyword>
<organism evidence="7 9">
    <name type="scientific">Plasmodiophora brassicae</name>
    <name type="common">Clubroot disease agent</name>
    <dbReference type="NCBI Taxonomy" id="37360"/>
    <lineage>
        <taxon>Eukaryota</taxon>
        <taxon>Sar</taxon>
        <taxon>Rhizaria</taxon>
        <taxon>Endomyxa</taxon>
        <taxon>Phytomyxea</taxon>
        <taxon>Plasmodiophorida</taxon>
        <taxon>Plasmodiophoridae</taxon>
        <taxon>Plasmodiophora</taxon>
    </lineage>
</organism>
<sequence length="197" mass="22151">MSGPVLQSNGYGSRYCGRSHRHTGQPVMNDEGASCERFLEAVLEGQRGRLMTRYIPGDVRRRIVCQDCSDDNNARATFDSGTGRVTLCRNRIRDVAALEDALCHEFVHVYDAVVKEPRLDLSNPDDLACSEIRAAFWGECLRVQDDSQRKHCVHRVAAAAAENNFPGIGARLVRSLFRKCYRDRAPWHDPSLNVTSE</sequence>